<comment type="subcellular location">
    <subcellularLocation>
        <location evidence="1">Cell membrane</location>
        <topology evidence="1">Multi-pass membrane protein</topology>
    </subcellularLocation>
</comment>
<accession>A0A0S4QM28</accession>
<evidence type="ECO:0000256" key="1">
    <source>
        <dbReference type="ARBA" id="ARBA00004651"/>
    </source>
</evidence>
<proteinExistence type="predicted"/>
<feature type="transmembrane region" description="Helical" evidence="6">
    <location>
        <begin position="327"/>
        <end position="346"/>
    </location>
</feature>
<feature type="transmembrane region" description="Helical" evidence="6">
    <location>
        <begin position="533"/>
        <end position="553"/>
    </location>
</feature>
<name>A0A0S4QM28_9ACTN</name>
<feature type="transmembrane region" description="Helical" evidence="6">
    <location>
        <begin position="159"/>
        <end position="176"/>
    </location>
</feature>
<keyword evidence="5 6" id="KW-0472">Membrane</keyword>
<sequence length="709" mass="73951">MDQFVRDVITGSVNGSIYALIAAGLVLTYTTTGIFNLGYAGIAFSAAYVFFELNTGLHWPQWAAATLVILVFCPLLGLLLDVAMFRRLARAPEVVQLVASVGVLLALPASFTFLVGRGITQFGWSIPTGTDVELAPGVGPQPRKVFGLFSGVVITSDQIIVLGTTVVCVVLLSVFLRSTRTGLRMRAVADRHDLAALRGVDPTRTSQLAWVLGTVLAGIAGVVGSPILRVLNPDAYALAVFVAIAAAVVGGFRSVPLAFAGAVLVAVASNLTYSWAGFAQDIPGFNSALPFLLLIVGLIVMARSRARVAGSIAAESAPPDHRRDQPPWRRVLPSVVGVALLLYGIFVGFDDYWLTLTTRALIFSLIFLSFTIVTGLGGMVSLAQASFVAGGQLLAGYLINQHGFPWWLACVAAVLAAMVLGVLVALPSLRLGGVALALVTLALAFVCGQVLFQLDWLRNGEYGWSFTRPVFGPLDLNETRNLAGFVLVLIALVVWVIRNLERSHTGREMLAVRNAAAAAAAIGVSPTITKLKVFALSAGVAGLGGVLLATNDISVTSNSVPAMSGLLWLAGVALLGLRRPSGAILAGLFIGLVPGVLSGFSLPFGLWEWSGSKASEVPTILFGLGAIALARQPDGMLADIARRNFQRRARRRAAATASVSGAAPRVPEITADVPGSAAVDLGGTDSRGARARVSEAGASDLEASGGVAL</sequence>
<evidence type="ECO:0000256" key="6">
    <source>
        <dbReference type="SAM" id="Phobius"/>
    </source>
</evidence>
<keyword evidence="2" id="KW-1003">Cell membrane</keyword>
<feature type="transmembrane region" description="Helical" evidence="6">
    <location>
        <begin position="235"/>
        <end position="252"/>
    </location>
</feature>
<feature type="transmembrane region" description="Helical" evidence="6">
    <location>
        <begin position="619"/>
        <end position="641"/>
    </location>
</feature>
<feature type="transmembrane region" description="Helical" evidence="6">
    <location>
        <begin position="20"/>
        <end position="50"/>
    </location>
</feature>
<gene>
    <name evidence="7" type="ORF">Ga0074812_108185</name>
</gene>
<dbReference type="CDD" id="cd06581">
    <property type="entry name" value="TM_PBP1_LivM_like"/>
    <property type="match status" value="1"/>
</dbReference>
<evidence type="ECO:0000256" key="5">
    <source>
        <dbReference type="ARBA" id="ARBA00023136"/>
    </source>
</evidence>
<dbReference type="GO" id="GO:0005886">
    <property type="term" value="C:plasma membrane"/>
    <property type="evidence" value="ECO:0007669"/>
    <property type="project" value="UniProtKB-SubCell"/>
</dbReference>
<feature type="transmembrane region" description="Helical" evidence="6">
    <location>
        <begin position="433"/>
        <end position="452"/>
    </location>
</feature>
<evidence type="ECO:0000256" key="2">
    <source>
        <dbReference type="ARBA" id="ARBA00022475"/>
    </source>
</evidence>
<dbReference type="Pfam" id="PF02653">
    <property type="entry name" value="BPD_transp_2"/>
    <property type="match status" value="2"/>
</dbReference>
<evidence type="ECO:0000256" key="4">
    <source>
        <dbReference type="ARBA" id="ARBA00022989"/>
    </source>
</evidence>
<dbReference type="RefSeq" id="WP_165615651.1">
    <property type="nucleotide sequence ID" value="NZ_FAOZ01000008.1"/>
</dbReference>
<dbReference type="EMBL" id="FAOZ01000008">
    <property type="protein sequence ID" value="CUU56657.1"/>
    <property type="molecule type" value="Genomic_DNA"/>
</dbReference>
<feature type="transmembrane region" description="Helical" evidence="6">
    <location>
        <begin position="482"/>
        <end position="500"/>
    </location>
</feature>
<keyword evidence="8" id="KW-1185">Reference proteome</keyword>
<dbReference type="CDD" id="cd06582">
    <property type="entry name" value="TM_PBP1_LivH_like"/>
    <property type="match status" value="1"/>
</dbReference>
<protein>
    <submittedName>
        <fullName evidence="7">Branched-chain amino acid ABC-type transport system, permease component</fullName>
    </submittedName>
</protein>
<feature type="transmembrane region" description="Helical" evidence="6">
    <location>
        <begin position="257"/>
        <end position="276"/>
    </location>
</feature>
<keyword evidence="4 6" id="KW-1133">Transmembrane helix</keyword>
<feature type="transmembrane region" description="Helical" evidence="6">
    <location>
        <begin position="405"/>
        <end position="426"/>
    </location>
</feature>
<keyword evidence="3 6" id="KW-0812">Transmembrane</keyword>
<dbReference type="PANTHER" id="PTHR30482:SF10">
    <property type="entry name" value="HIGH-AFFINITY BRANCHED-CHAIN AMINO ACID TRANSPORT PROTEIN BRAE"/>
    <property type="match status" value="1"/>
</dbReference>
<dbReference type="InterPro" id="IPR001851">
    <property type="entry name" value="ABC_transp_permease"/>
</dbReference>
<dbReference type="GO" id="GO:0015658">
    <property type="term" value="F:branched-chain amino acid transmembrane transporter activity"/>
    <property type="evidence" value="ECO:0007669"/>
    <property type="project" value="InterPro"/>
</dbReference>
<reference evidence="8" key="1">
    <citation type="submission" date="2015-11" db="EMBL/GenBank/DDBJ databases">
        <authorList>
            <person name="Varghese N."/>
        </authorList>
    </citation>
    <scope>NUCLEOTIDE SEQUENCE [LARGE SCALE GENOMIC DNA]</scope>
    <source>
        <strain evidence="8">DSM 45899</strain>
    </source>
</reference>
<feature type="transmembrane region" description="Helical" evidence="6">
    <location>
        <begin position="584"/>
        <end position="607"/>
    </location>
</feature>
<dbReference type="PANTHER" id="PTHR30482">
    <property type="entry name" value="HIGH-AFFINITY BRANCHED-CHAIN AMINO ACID TRANSPORT SYSTEM PERMEASE"/>
    <property type="match status" value="1"/>
</dbReference>
<dbReference type="Proteomes" id="UP000198802">
    <property type="component" value="Unassembled WGS sequence"/>
</dbReference>
<feature type="transmembrane region" description="Helical" evidence="6">
    <location>
        <begin position="208"/>
        <end position="229"/>
    </location>
</feature>
<evidence type="ECO:0000313" key="7">
    <source>
        <dbReference type="EMBL" id="CUU56657.1"/>
    </source>
</evidence>
<evidence type="ECO:0000313" key="8">
    <source>
        <dbReference type="Proteomes" id="UP000198802"/>
    </source>
</evidence>
<dbReference type="AlphaFoldDB" id="A0A0S4QM28"/>
<feature type="transmembrane region" description="Helical" evidence="6">
    <location>
        <begin position="94"/>
        <end position="115"/>
    </location>
</feature>
<dbReference type="InterPro" id="IPR043428">
    <property type="entry name" value="LivM-like"/>
</dbReference>
<feature type="transmembrane region" description="Helical" evidence="6">
    <location>
        <begin position="352"/>
        <end position="373"/>
    </location>
</feature>
<evidence type="ECO:0000256" key="3">
    <source>
        <dbReference type="ARBA" id="ARBA00022692"/>
    </source>
</evidence>
<organism evidence="7 8">
    <name type="scientific">Parafrankia irregularis</name>
    <dbReference type="NCBI Taxonomy" id="795642"/>
    <lineage>
        <taxon>Bacteria</taxon>
        <taxon>Bacillati</taxon>
        <taxon>Actinomycetota</taxon>
        <taxon>Actinomycetes</taxon>
        <taxon>Frankiales</taxon>
        <taxon>Frankiaceae</taxon>
        <taxon>Parafrankia</taxon>
    </lineage>
</organism>
<feature type="transmembrane region" description="Helical" evidence="6">
    <location>
        <begin position="559"/>
        <end position="577"/>
    </location>
</feature>
<feature type="transmembrane region" description="Helical" evidence="6">
    <location>
        <begin position="62"/>
        <end position="82"/>
    </location>
</feature>